<evidence type="ECO:0000256" key="2">
    <source>
        <dbReference type="ARBA" id="ARBA00006192"/>
    </source>
</evidence>
<organism evidence="10 11">
    <name type="scientific">Zygotorulaspora mrakii</name>
    <name type="common">Zygosaccharomyces mrakii</name>
    <dbReference type="NCBI Taxonomy" id="42260"/>
    <lineage>
        <taxon>Eukaryota</taxon>
        <taxon>Fungi</taxon>
        <taxon>Dikarya</taxon>
        <taxon>Ascomycota</taxon>
        <taxon>Saccharomycotina</taxon>
        <taxon>Saccharomycetes</taxon>
        <taxon>Saccharomycetales</taxon>
        <taxon>Saccharomycetaceae</taxon>
        <taxon>Zygotorulaspora</taxon>
    </lineage>
</organism>
<evidence type="ECO:0000313" key="11">
    <source>
        <dbReference type="Proteomes" id="UP000509704"/>
    </source>
</evidence>
<dbReference type="GO" id="GO:0005739">
    <property type="term" value="C:mitochondrion"/>
    <property type="evidence" value="ECO:0007669"/>
    <property type="project" value="UniProtKB-SubCell"/>
</dbReference>
<gene>
    <name evidence="10" type="ORF">HG535_0B05470</name>
</gene>
<evidence type="ECO:0000256" key="3">
    <source>
        <dbReference type="ARBA" id="ARBA00022664"/>
    </source>
</evidence>
<comment type="subunit">
    <text evidence="7">Binds to mitochondrial small subunit 15S rRNA.</text>
</comment>
<sequence>MLCYKLLGSSNHLRSLSSRNIPANVHVIGRRWAVIPSKNGSFTRRRRRKIRDVSFDNLNLKNIDSKSAKSVEFKVKQLQEFTRNLREHIKVADSSVAKSEAQKELHIFEKEASERDADMVYNELTSRPLVDSQSLMTSSNDDVEHLSTLILASEKNAASTLLPDVIRGRINDDNSVLSFLLDKSQQNWDGIVSKLYKSELRLKSISRNILQKYILSRVDNLSLESIERMDKMLLENIDGDITKFSTSMYECLFFNLAKLKTEDITGEAVIGKMKRLIERFDNAKELNSNAKMTQFILNSCIKYSTKLISFESMNFFLSKFKEDYGLLPNRENYTTIIQFYTRLGVSKQAWNVFDTMKFLSKGHSPDVITYNTVLHLCNKDKNYARAIDIYQEMIDQNIEPSVQTLNIMAKTMARASSDPITSEHKQESLRLLGWKYIHMVEGKFNSKQSDKYLYHTLNSMMALAAYDGDVGLARALYFKYCSQRYREVTKNWINKSLEKKLWSHVLDPELLNYLLLSYSNYNPNKLPLLMGYEEGIKFRRNILNGVDYTSRSNSDDEINFGLPLLPVRELSNASEILFESRAIWQFNLEFGGNLDLKSSPQFLNKEELKRMLVNSASLDQCKFLMLERVAQLKSSLVNHKVLNTMSLTSFLTIPIKVRDKKEFILRLKEFTFQQQEFDTHVKSFFTEVLQLDKPVASNEADQEITVTNEMEQRLAYFASMKHKILANCSIYELMMKAAASFGDLELASKAWRDRGEFRKTMAFKCLDAAERSRRDTEFAFLMVQFFSSQKLFSDALGIIMTSQKYIHWKYPMIKCLHKGLLEIEDMKSIKILLDIVNRKSAVQNIEEQIQELKF</sequence>
<proteinExistence type="inferred from homology"/>
<evidence type="ECO:0000256" key="7">
    <source>
        <dbReference type="ARBA" id="ARBA00044511"/>
    </source>
</evidence>
<dbReference type="InterPro" id="IPR011990">
    <property type="entry name" value="TPR-like_helical_dom_sf"/>
</dbReference>
<comment type="function">
    <text evidence="6">Regulates mitochondrial small subunit maturation by controlling 15S rRNA 5'-end processing. Localizes to the 5' precursor of the 15S rRNA in a position that is subsequently occupied by mS47 in the mature yeast mtSSU. Uses structure and sequence-specific RNA recognition, binding to a single-stranded region of the precursor and specifically recognizing bases -6 to -1. The exchange of Ccm1 for mS47 is coupled to the irreversible removal of precursor rRNA that is accompanied by conformational changes of the mitoribosomal proteins uS5m and mS26. These conformational changes signal completion of 5'-end rRNA processing through protection of the mature 5'-end of the 15S rRNA and stabilization of mS47. The removal of the 5' precursor together with the dissociation of Ccm1 may be catalyzed by the 5'-3' exoribonuclease Pet127. Involved in the specific removal of group I introns in mitochondrial encoded transcripts.</text>
</comment>
<protein>
    <recommendedName>
        <fullName evidence="8">Mitochondrial 15S rRNA processing factor CCM1</fullName>
    </recommendedName>
</protein>
<keyword evidence="4" id="KW-0677">Repeat</keyword>
<dbReference type="InterPro" id="IPR002885">
    <property type="entry name" value="PPR_rpt"/>
</dbReference>
<dbReference type="GO" id="GO:0006397">
    <property type="term" value="P:mRNA processing"/>
    <property type="evidence" value="ECO:0007669"/>
    <property type="project" value="UniProtKB-KW"/>
</dbReference>
<keyword evidence="11" id="KW-1185">Reference proteome</keyword>
<dbReference type="NCBIfam" id="TIGR00756">
    <property type="entry name" value="PPR"/>
    <property type="match status" value="1"/>
</dbReference>
<dbReference type="AlphaFoldDB" id="A0A7H9AYL7"/>
<evidence type="ECO:0000256" key="4">
    <source>
        <dbReference type="ARBA" id="ARBA00022737"/>
    </source>
</evidence>
<dbReference type="PANTHER" id="PTHR47936">
    <property type="entry name" value="PPR_LONG DOMAIN-CONTAINING PROTEIN"/>
    <property type="match status" value="1"/>
</dbReference>
<dbReference type="Proteomes" id="UP000509704">
    <property type="component" value="Chromosome 2"/>
</dbReference>
<dbReference type="KEGG" id="zmk:HG535_0B05470"/>
<evidence type="ECO:0000313" key="10">
    <source>
        <dbReference type="EMBL" id="QLG71505.1"/>
    </source>
</evidence>
<evidence type="ECO:0000256" key="5">
    <source>
        <dbReference type="ARBA" id="ARBA00023187"/>
    </source>
</evidence>
<evidence type="ECO:0000256" key="1">
    <source>
        <dbReference type="ARBA" id="ARBA00004173"/>
    </source>
</evidence>
<accession>A0A7H9AYL7</accession>
<comment type="subcellular location">
    <subcellularLocation>
        <location evidence="1">Mitochondrion</location>
    </subcellularLocation>
</comment>
<dbReference type="PROSITE" id="PS51375">
    <property type="entry name" value="PPR"/>
    <property type="match status" value="1"/>
</dbReference>
<name>A0A7H9AYL7_ZYGMR</name>
<dbReference type="RefSeq" id="XP_037143233.1">
    <property type="nucleotide sequence ID" value="XM_037287338.1"/>
</dbReference>
<dbReference type="GeneID" id="59235166"/>
<feature type="repeat" description="PPR" evidence="9">
    <location>
        <begin position="366"/>
        <end position="400"/>
    </location>
</feature>
<dbReference type="Gene3D" id="1.25.40.10">
    <property type="entry name" value="Tetratricopeptide repeat domain"/>
    <property type="match status" value="1"/>
</dbReference>
<dbReference type="OrthoDB" id="185373at2759"/>
<dbReference type="EMBL" id="CP058605">
    <property type="protein sequence ID" value="QLG71505.1"/>
    <property type="molecule type" value="Genomic_DNA"/>
</dbReference>
<dbReference type="PANTHER" id="PTHR47936:SF1">
    <property type="entry name" value="PENTATRICOPEPTIDE REPEAT-CONTAINING PROTEIN GUN1, CHLOROPLASTIC"/>
    <property type="match status" value="1"/>
</dbReference>
<keyword evidence="3" id="KW-0507">mRNA processing</keyword>
<dbReference type="Pfam" id="PF13041">
    <property type="entry name" value="PPR_2"/>
    <property type="match status" value="1"/>
</dbReference>
<evidence type="ECO:0000256" key="9">
    <source>
        <dbReference type="PROSITE-ProRule" id="PRU00708"/>
    </source>
</evidence>
<keyword evidence="5" id="KW-0508">mRNA splicing</keyword>
<evidence type="ECO:0000256" key="6">
    <source>
        <dbReference type="ARBA" id="ARBA00044493"/>
    </source>
</evidence>
<comment type="similarity">
    <text evidence="2">Belongs to the CCM1 family.</text>
</comment>
<reference evidence="10 11" key="1">
    <citation type="submission" date="2020-07" db="EMBL/GenBank/DDBJ databases">
        <title>The yeast mating-type switching endonuclease HO is a domesticated member of an unorthodox homing genetic element family.</title>
        <authorList>
            <person name="Coughlan A.Y."/>
            <person name="Lombardi L."/>
            <person name="Braun-Galleani S."/>
            <person name="Martos A.R."/>
            <person name="Galeote V."/>
            <person name="Bigey F."/>
            <person name="Dequin S."/>
            <person name="Byrne K.P."/>
            <person name="Wolfe K.H."/>
        </authorList>
    </citation>
    <scope>NUCLEOTIDE SEQUENCE [LARGE SCALE GENOMIC DNA]</scope>
    <source>
        <strain evidence="10 11">NRRL Y-6702</strain>
    </source>
</reference>
<evidence type="ECO:0000256" key="8">
    <source>
        <dbReference type="ARBA" id="ARBA00044527"/>
    </source>
</evidence>
<dbReference type="GO" id="GO:0008380">
    <property type="term" value="P:RNA splicing"/>
    <property type="evidence" value="ECO:0007669"/>
    <property type="project" value="UniProtKB-KW"/>
</dbReference>